<protein>
    <submittedName>
        <fullName evidence="1">Uncharacterized protein</fullName>
    </submittedName>
</protein>
<dbReference type="Proteomes" id="UP001159427">
    <property type="component" value="Unassembled WGS sequence"/>
</dbReference>
<keyword evidence="2" id="KW-1185">Reference proteome</keyword>
<reference evidence="1 2" key="1">
    <citation type="submission" date="2022-05" db="EMBL/GenBank/DDBJ databases">
        <authorList>
            <consortium name="Genoscope - CEA"/>
            <person name="William W."/>
        </authorList>
    </citation>
    <scope>NUCLEOTIDE SEQUENCE [LARGE SCALE GENOMIC DNA]</scope>
</reference>
<gene>
    <name evidence="1" type="ORF">PEVE_00032103</name>
</gene>
<accession>A0ABN8MDB6</accession>
<sequence>MADLIISNFSHFKKHLEDGLHSVRPGENVEALLKNNAIFNKENLPSRWKTCFLKPTEGGYGYTPVWENDGELLRLIQEAVSFDHNIPQDVYTGRVEATYSFGRCIGVYSSFRNGIDATGGFKITPIYTIKVVYIPTERKDTIIGISAYPSFDPRV</sequence>
<dbReference type="EMBL" id="CALNXI010000465">
    <property type="protein sequence ID" value="CAH3027655.1"/>
    <property type="molecule type" value="Genomic_DNA"/>
</dbReference>
<name>A0ABN8MDB6_9CNID</name>
<organism evidence="1 2">
    <name type="scientific">Porites evermanni</name>
    <dbReference type="NCBI Taxonomy" id="104178"/>
    <lineage>
        <taxon>Eukaryota</taxon>
        <taxon>Metazoa</taxon>
        <taxon>Cnidaria</taxon>
        <taxon>Anthozoa</taxon>
        <taxon>Hexacorallia</taxon>
        <taxon>Scleractinia</taxon>
        <taxon>Fungiina</taxon>
        <taxon>Poritidae</taxon>
        <taxon>Porites</taxon>
    </lineage>
</organism>
<proteinExistence type="predicted"/>
<evidence type="ECO:0000313" key="1">
    <source>
        <dbReference type="EMBL" id="CAH3027655.1"/>
    </source>
</evidence>
<comment type="caution">
    <text evidence="1">The sequence shown here is derived from an EMBL/GenBank/DDBJ whole genome shotgun (WGS) entry which is preliminary data.</text>
</comment>
<evidence type="ECO:0000313" key="2">
    <source>
        <dbReference type="Proteomes" id="UP001159427"/>
    </source>
</evidence>